<reference evidence="6 7" key="1">
    <citation type="submission" date="2024-06" db="EMBL/GenBank/DDBJ databases">
        <title>A chromosome level genome sequence of Diviner's sage (Salvia divinorum).</title>
        <authorList>
            <person name="Ford S.A."/>
            <person name="Ro D.-K."/>
            <person name="Ness R.W."/>
            <person name="Phillips M.A."/>
        </authorList>
    </citation>
    <scope>NUCLEOTIDE SEQUENCE [LARGE SCALE GENOMIC DNA]</scope>
    <source>
        <strain evidence="6">SAF-2024a</strain>
        <tissue evidence="6">Leaf</tissue>
    </source>
</reference>
<dbReference type="Gene3D" id="1.20.140.40">
    <property type="entry name" value="Invertase/pectin methylesterase inhibitor family protein"/>
    <property type="match status" value="1"/>
</dbReference>
<dbReference type="NCBIfam" id="TIGR01614">
    <property type="entry name" value="PME_inhib"/>
    <property type="match status" value="1"/>
</dbReference>
<keyword evidence="2" id="KW-1015">Disulfide bond</keyword>
<feature type="signal peptide" evidence="4">
    <location>
        <begin position="1"/>
        <end position="23"/>
    </location>
</feature>
<dbReference type="InterPro" id="IPR035513">
    <property type="entry name" value="Invertase/methylesterase_inhib"/>
</dbReference>
<dbReference type="Proteomes" id="UP001567538">
    <property type="component" value="Unassembled WGS sequence"/>
</dbReference>
<keyword evidence="1 4" id="KW-0732">Signal</keyword>
<evidence type="ECO:0000259" key="5">
    <source>
        <dbReference type="SMART" id="SM00856"/>
    </source>
</evidence>
<feature type="chain" id="PRO_5044765249" evidence="4">
    <location>
        <begin position="24"/>
        <end position="190"/>
    </location>
</feature>
<dbReference type="AlphaFoldDB" id="A0ABD1G0I0"/>
<feature type="domain" description="Pectinesterase inhibitor" evidence="5">
    <location>
        <begin position="39"/>
        <end position="185"/>
    </location>
</feature>
<gene>
    <name evidence="6" type="ORF">AAHA92_30087</name>
</gene>
<protein>
    <submittedName>
        <fullName evidence="6">Pectinesterase inhibitor-like</fullName>
    </submittedName>
</protein>
<dbReference type="InterPro" id="IPR006501">
    <property type="entry name" value="Pectinesterase_inhib_dom"/>
</dbReference>
<comment type="similarity">
    <text evidence="3">Belongs to the PMEI family.</text>
</comment>
<dbReference type="PANTHER" id="PTHR36710">
    <property type="entry name" value="PECTINESTERASE INHIBITOR-LIKE"/>
    <property type="match status" value="1"/>
</dbReference>
<dbReference type="InterPro" id="IPR052421">
    <property type="entry name" value="PCW_Enzyme_Inhibitor"/>
</dbReference>
<dbReference type="EMBL" id="JBEAFC010000011">
    <property type="protein sequence ID" value="KAL1537592.1"/>
    <property type="molecule type" value="Genomic_DNA"/>
</dbReference>
<accession>A0ABD1G0I0</accession>
<proteinExistence type="inferred from homology"/>
<evidence type="ECO:0000256" key="3">
    <source>
        <dbReference type="ARBA" id="ARBA00038471"/>
    </source>
</evidence>
<dbReference type="SMART" id="SM00856">
    <property type="entry name" value="PMEI"/>
    <property type="match status" value="1"/>
</dbReference>
<keyword evidence="7" id="KW-1185">Reference proteome</keyword>
<evidence type="ECO:0000256" key="2">
    <source>
        <dbReference type="ARBA" id="ARBA00023157"/>
    </source>
</evidence>
<evidence type="ECO:0000256" key="4">
    <source>
        <dbReference type="SAM" id="SignalP"/>
    </source>
</evidence>
<sequence>MTSYKKLILITLILTITIPISTAHRRGWRRRSPKRGDGNAEQFLRDICSKHEKADACLSLIKAEPRLFDHSNSVDAVSNVIDLALEKTDAFGDQLKQWYNDTNDGKVREKYGSCSENYDDVSVYLKNAQRDFDSDDYRRTTDRVDDAKRELKKCGRVFGSGSIDPGHVENRNNEIRIYLDIIRAATTRLD</sequence>
<dbReference type="CDD" id="cd15797">
    <property type="entry name" value="PMEI"/>
    <property type="match status" value="1"/>
</dbReference>
<evidence type="ECO:0000313" key="6">
    <source>
        <dbReference type="EMBL" id="KAL1537592.1"/>
    </source>
</evidence>
<dbReference type="PANTHER" id="PTHR36710:SF8">
    <property type="entry name" value="PECTINESTERASE INHIBITOR-LIKE"/>
    <property type="match status" value="1"/>
</dbReference>
<organism evidence="6 7">
    <name type="scientific">Salvia divinorum</name>
    <name type="common">Maria pastora</name>
    <name type="synonym">Diviner's sage</name>
    <dbReference type="NCBI Taxonomy" id="28513"/>
    <lineage>
        <taxon>Eukaryota</taxon>
        <taxon>Viridiplantae</taxon>
        <taxon>Streptophyta</taxon>
        <taxon>Embryophyta</taxon>
        <taxon>Tracheophyta</taxon>
        <taxon>Spermatophyta</taxon>
        <taxon>Magnoliopsida</taxon>
        <taxon>eudicotyledons</taxon>
        <taxon>Gunneridae</taxon>
        <taxon>Pentapetalae</taxon>
        <taxon>asterids</taxon>
        <taxon>lamiids</taxon>
        <taxon>Lamiales</taxon>
        <taxon>Lamiaceae</taxon>
        <taxon>Nepetoideae</taxon>
        <taxon>Mentheae</taxon>
        <taxon>Salviinae</taxon>
        <taxon>Salvia</taxon>
        <taxon>Salvia subgen. Calosphace</taxon>
    </lineage>
</organism>
<comment type="caution">
    <text evidence="6">The sequence shown here is derived from an EMBL/GenBank/DDBJ whole genome shotgun (WGS) entry which is preliminary data.</text>
</comment>
<dbReference type="SUPFAM" id="SSF101148">
    <property type="entry name" value="Plant invertase/pectin methylesterase inhibitor"/>
    <property type="match status" value="1"/>
</dbReference>
<evidence type="ECO:0000313" key="7">
    <source>
        <dbReference type="Proteomes" id="UP001567538"/>
    </source>
</evidence>
<name>A0ABD1G0I0_SALDI</name>
<dbReference type="InterPro" id="IPR034086">
    <property type="entry name" value="PMEI_plant"/>
</dbReference>
<dbReference type="Pfam" id="PF04043">
    <property type="entry name" value="PMEI"/>
    <property type="match status" value="1"/>
</dbReference>
<evidence type="ECO:0000256" key="1">
    <source>
        <dbReference type="ARBA" id="ARBA00022729"/>
    </source>
</evidence>